<dbReference type="PROSITE" id="PS00022">
    <property type="entry name" value="EGF_1"/>
    <property type="match status" value="1"/>
</dbReference>
<feature type="non-terminal residue" evidence="4">
    <location>
        <position position="1"/>
    </location>
</feature>
<evidence type="ECO:0000259" key="3">
    <source>
        <dbReference type="PROSITE" id="PS50026"/>
    </source>
</evidence>
<reference evidence="4 5" key="1">
    <citation type="journal article" date="2018" name="G3 (Bethesda)">
        <title>Phylogenetic and Phylogenomic Definition of Rhizopus Species.</title>
        <authorList>
            <person name="Gryganskyi A.P."/>
            <person name="Golan J."/>
            <person name="Dolatabadi S."/>
            <person name="Mondo S."/>
            <person name="Robb S."/>
            <person name="Idnurm A."/>
            <person name="Muszewska A."/>
            <person name="Steczkiewicz K."/>
            <person name="Masonjones S."/>
            <person name="Liao H.L."/>
            <person name="Gajdeczka M.T."/>
            <person name="Anike F."/>
            <person name="Vuek A."/>
            <person name="Anishchenko I.M."/>
            <person name="Voigt K."/>
            <person name="de Hoog G.S."/>
            <person name="Smith M.E."/>
            <person name="Heitman J."/>
            <person name="Vilgalys R."/>
            <person name="Stajich J.E."/>
        </authorList>
    </citation>
    <scope>NUCLEOTIDE SEQUENCE [LARGE SCALE GENOMIC DNA]</scope>
    <source>
        <strain evidence="4 5">LSU 92-RS-03</strain>
    </source>
</reference>
<dbReference type="OrthoDB" id="5583277at2759"/>
<accession>A0A367KSZ6</accession>
<keyword evidence="2" id="KW-0812">Transmembrane</keyword>
<evidence type="ECO:0000256" key="2">
    <source>
        <dbReference type="SAM" id="Phobius"/>
    </source>
</evidence>
<dbReference type="PANTHER" id="PTHR36853:SF1">
    <property type="entry name" value="DUF3844 DOMAIN-CONTAINING PROTEIN"/>
    <property type="match status" value="1"/>
</dbReference>
<evidence type="ECO:0000313" key="5">
    <source>
        <dbReference type="Proteomes" id="UP000253551"/>
    </source>
</evidence>
<dbReference type="InterPro" id="IPR053065">
    <property type="entry name" value="Archenteron_Induction-Rel"/>
</dbReference>
<name>A0A367KSZ6_RHIST</name>
<feature type="domain" description="EGF-like" evidence="3">
    <location>
        <begin position="124"/>
        <end position="163"/>
    </location>
</feature>
<protein>
    <recommendedName>
        <fullName evidence="3">EGF-like domain-containing protein</fullName>
    </recommendedName>
</protein>
<dbReference type="PROSITE" id="PS50026">
    <property type="entry name" value="EGF_3"/>
    <property type="match status" value="1"/>
</dbReference>
<dbReference type="PANTHER" id="PTHR36853">
    <property type="entry name" value="EXPRESSED PROTEIN"/>
    <property type="match status" value="1"/>
</dbReference>
<keyword evidence="2" id="KW-1133">Transmembrane helix</keyword>
<dbReference type="GO" id="GO:0005783">
    <property type="term" value="C:endoplasmic reticulum"/>
    <property type="evidence" value="ECO:0007669"/>
    <property type="project" value="TreeGrafter"/>
</dbReference>
<feature type="transmembrane region" description="Helical" evidence="2">
    <location>
        <begin position="173"/>
        <end position="193"/>
    </location>
</feature>
<comment type="caution">
    <text evidence="4">The sequence shown here is derived from an EMBL/GenBank/DDBJ whole genome shotgun (WGS) entry which is preliminary data.</text>
</comment>
<evidence type="ECO:0000256" key="1">
    <source>
        <dbReference type="PROSITE-ProRule" id="PRU00076"/>
    </source>
</evidence>
<feature type="disulfide bond" evidence="1">
    <location>
        <begin position="153"/>
        <end position="162"/>
    </location>
</feature>
<keyword evidence="1" id="KW-1015">Disulfide bond</keyword>
<keyword evidence="5" id="KW-1185">Reference proteome</keyword>
<keyword evidence="1" id="KW-0245">EGF-like domain</keyword>
<dbReference type="SUPFAM" id="SSF57196">
    <property type="entry name" value="EGF/Laminin"/>
    <property type="match status" value="1"/>
</dbReference>
<sequence>TEIRQETDAHFQHDFDQFKTELFDVLHEADALLIHEVEDIYQQKQKDVNVIQVHSLQAMADTYGVESEQYKEAQLILNYLFETIVIPNFQQQYSRGVSLFVFTPAMKQSMKRDVLTDAQVCYATASACKNNTSYCHGHGQCVKVDKNCYACQCQSSYVGESCQYVNAVSDFQLLFWTSVLLIVITASVVVCVYQSGNIVDGGIVMTQSVPKQE</sequence>
<dbReference type="STRING" id="4846.A0A367KSZ6"/>
<proteinExistence type="predicted"/>
<comment type="caution">
    <text evidence="1">Lacks conserved residue(s) required for the propagation of feature annotation.</text>
</comment>
<gene>
    <name evidence="4" type="ORF">CU098_003043</name>
</gene>
<dbReference type="AlphaFoldDB" id="A0A367KSZ6"/>
<keyword evidence="2" id="KW-0472">Membrane</keyword>
<dbReference type="InterPro" id="IPR000742">
    <property type="entry name" value="EGF"/>
</dbReference>
<organism evidence="4 5">
    <name type="scientific">Rhizopus stolonifer</name>
    <name type="common">Rhizopus nigricans</name>
    <dbReference type="NCBI Taxonomy" id="4846"/>
    <lineage>
        <taxon>Eukaryota</taxon>
        <taxon>Fungi</taxon>
        <taxon>Fungi incertae sedis</taxon>
        <taxon>Mucoromycota</taxon>
        <taxon>Mucoromycotina</taxon>
        <taxon>Mucoromycetes</taxon>
        <taxon>Mucorales</taxon>
        <taxon>Mucorineae</taxon>
        <taxon>Rhizopodaceae</taxon>
        <taxon>Rhizopus</taxon>
    </lineage>
</organism>
<dbReference type="Proteomes" id="UP000253551">
    <property type="component" value="Unassembled WGS sequence"/>
</dbReference>
<dbReference type="Pfam" id="PF12955">
    <property type="entry name" value="Vps3844_C"/>
    <property type="match status" value="1"/>
</dbReference>
<dbReference type="EMBL" id="PJQM01000413">
    <property type="protein sequence ID" value="RCI05334.1"/>
    <property type="molecule type" value="Genomic_DNA"/>
</dbReference>
<evidence type="ECO:0000313" key="4">
    <source>
        <dbReference type="EMBL" id="RCI05334.1"/>
    </source>
</evidence>
<dbReference type="Gene3D" id="2.60.120.260">
    <property type="entry name" value="Galactose-binding domain-like"/>
    <property type="match status" value="1"/>
</dbReference>
<dbReference type="InterPro" id="IPR024382">
    <property type="entry name" value="Vps3844_C"/>
</dbReference>